<dbReference type="AlphaFoldDB" id="A0A6N7Q5T7"/>
<evidence type="ECO:0000313" key="2">
    <source>
        <dbReference type="Proteomes" id="UP000440224"/>
    </source>
</evidence>
<reference evidence="1 2" key="1">
    <citation type="submission" date="2019-10" db="EMBL/GenBank/DDBJ databases">
        <title>A soil myxobacterium in the family Polyangiaceae.</title>
        <authorList>
            <person name="Li Y."/>
            <person name="Wang J."/>
        </authorList>
    </citation>
    <scope>NUCLEOTIDE SEQUENCE [LARGE SCALE GENOMIC DNA]</scope>
    <source>
        <strain evidence="1 2">DSM 14734</strain>
    </source>
</reference>
<accession>A0A6N7Q5T7</accession>
<keyword evidence="2" id="KW-1185">Reference proteome</keyword>
<dbReference type="EMBL" id="WJIE01000048">
    <property type="protein sequence ID" value="MRG98646.1"/>
    <property type="molecule type" value="Genomic_DNA"/>
</dbReference>
<gene>
    <name evidence="1" type="ORF">GF068_43065</name>
</gene>
<evidence type="ECO:0000313" key="1">
    <source>
        <dbReference type="EMBL" id="MRG98646.1"/>
    </source>
</evidence>
<organism evidence="1 2">
    <name type="scientific">Polyangium spumosum</name>
    <dbReference type="NCBI Taxonomy" id="889282"/>
    <lineage>
        <taxon>Bacteria</taxon>
        <taxon>Pseudomonadati</taxon>
        <taxon>Myxococcota</taxon>
        <taxon>Polyangia</taxon>
        <taxon>Polyangiales</taxon>
        <taxon>Polyangiaceae</taxon>
        <taxon>Polyangium</taxon>
    </lineage>
</organism>
<dbReference type="RefSeq" id="WP_153825409.1">
    <property type="nucleotide sequence ID" value="NZ_WJIE01000048.1"/>
</dbReference>
<protein>
    <submittedName>
        <fullName evidence="1">Uncharacterized protein</fullName>
    </submittedName>
</protein>
<comment type="caution">
    <text evidence="1">The sequence shown here is derived from an EMBL/GenBank/DDBJ whole genome shotgun (WGS) entry which is preliminary data.</text>
</comment>
<dbReference type="Proteomes" id="UP000440224">
    <property type="component" value="Unassembled WGS sequence"/>
</dbReference>
<proteinExistence type="predicted"/>
<name>A0A6N7Q5T7_9BACT</name>
<sequence length="94" mass="10316">MSGRTRIPTSTELAQAPILGLFATMDASLGVLRNAILAAYSDIDEESAYEAAYHAKDHSFIMADAIVIAIDNLRCAIERYQSITSKTRSLSQRH</sequence>